<evidence type="ECO:0000313" key="1">
    <source>
        <dbReference type="EMBL" id="CAG8856529.1"/>
    </source>
</evidence>
<gene>
    <name evidence="1" type="ORF">GMARGA_LOCUS45350</name>
</gene>
<proteinExistence type="predicted"/>
<feature type="non-terminal residue" evidence="1">
    <location>
        <position position="55"/>
    </location>
</feature>
<dbReference type="EMBL" id="CAJVQB010161046">
    <property type="protein sequence ID" value="CAG8856529.1"/>
    <property type="molecule type" value="Genomic_DNA"/>
</dbReference>
<evidence type="ECO:0000313" key="2">
    <source>
        <dbReference type="Proteomes" id="UP000789901"/>
    </source>
</evidence>
<accession>A0ABN7XRJ9</accession>
<sequence>EVSTTRDYFNRLKRRYFEHNYESNQNQATDKLERYLALPYDENVSPLLWWQAHQK</sequence>
<organism evidence="1 2">
    <name type="scientific">Gigaspora margarita</name>
    <dbReference type="NCBI Taxonomy" id="4874"/>
    <lineage>
        <taxon>Eukaryota</taxon>
        <taxon>Fungi</taxon>
        <taxon>Fungi incertae sedis</taxon>
        <taxon>Mucoromycota</taxon>
        <taxon>Glomeromycotina</taxon>
        <taxon>Glomeromycetes</taxon>
        <taxon>Diversisporales</taxon>
        <taxon>Gigasporaceae</taxon>
        <taxon>Gigaspora</taxon>
    </lineage>
</organism>
<keyword evidence="2" id="KW-1185">Reference proteome</keyword>
<comment type="caution">
    <text evidence="1">The sequence shown here is derived from an EMBL/GenBank/DDBJ whole genome shotgun (WGS) entry which is preliminary data.</text>
</comment>
<protein>
    <submittedName>
        <fullName evidence="1">2301_t:CDS:1</fullName>
    </submittedName>
</protein>
<dbReference type="Proteomes" id="UP000789901">
    <property type="component" value="Unassembled WGS sequence"/>
</dbReference>
<reference evidence="1 2" key="1">
    <citation type="submission" date="2021-06" db="EMBL/GenBank/DDBJ databases">
        <authorList>
            <person name="Kallberg Y."/>
            <person name="Tangrot J."/>
            <person name="Rosling A."/>
        </authorList>
    </citation>
    <scope>NUCLEOTIDE SEQUENCE [LARGE SCALE GENOMIC DNA]</scope>
    <source>
        <strain evidence="1 2">120-4 pot B 10/14</strain>
    </source>
</reference>
<name>A0ABN7XRJ9_GIGMA</name>
<feature type="non-terminal residue" evidence="1">
    <location>
        <position position="1"/>
    </location>
</feature>